<dbReference type="Proteomes" id="UP000078561">
    <property type="component" value="Unassembled WGS sequence"/>
</dbReference>
<feature type="region of interest" description="Disordered" evidence="2">
    <location>
        <begin position="248"/>
        <end position="271"/>
    </location>
</feature>
<dbReference type="InterPro" id="IPR029058">
    <property type="entry name" value="AB_hydrolase_fold"/>
</dbReference>
<dbReference type="PANTHER" id="PTHR48081">
    <property type="entry name" value="AB HYDROLASE SUPERFAMILY PROTEIN C4A8.06C"/>
    <property type="match status" value="1"/>
</dbReference>
<organism evidence="5">
    <name type="scientific">Absidia glauca</name>
    <name type="common">Pin mould</name>
    <dbReference type="NCBI Taxonomy" id="4829"/>
    <lineage>
        <taxon>Eukaryota</taxon>
        <taxon>Fungi</taxon>
        <taxon>Fungi incertae sedis</taxon>
        <taxon>Mucoromycota</taxon>
        <taxon>Mucoromycotina</taxon>
        <taxon>Mucoromycetes</taxon>
        <taxon>Mucorales</taxon>
        <taxon>Cunninghamellaceae</taxon>
        <taxon>Absidia</taxon>
    </lineage>
</organism>
<dbReference type="InParanoid" id="A0A168NG40"/>
<dbReference type="SUPFAM" id="SSF53474">
    <property type="entry name" value="alpha/beta-Hydrolases"/>
    <property type="match status" value="1"/>
</dbReference>
<feature type="domain" description="BD-FAE-like" evidence="4">
    <location>
        <begin position="122"/>
        <end position="377"/>
    </location>
</feature>
<evidence type="ECO:0000313" key="6">
    <source>
        <dbReference type="Proteomes" id="UP000078561"/>
    </source>
</evidence>
<dbReference type="STRING" id="4829.A0A168NG40"/>
<dbReference type="OMA" id="AIFDWSY"/>
<evidence type="ECO:0000259" key="4">
    <source>
        <dbReference type="Pfam" id="PF20434"/>
    </source>
</evidence>
<keyword evidence="1" id="KW-0378">Hydrolase</keyword>
<dbReference type="GO" id="GO:0016787">
    <property type="term" value="F:hydrolase activity"/>
    <property type="evidence" value="ECO:0007669"/>
    <property type="project" value="UniProtKB-KW"/>
</dbReference>
<name>A0A168NG40_ABSGL</name>
<dbReference type="PANTHER" id="PTHR48081:SF33">
    <property type="entry name" value="KYNURENINE FORMAMIDASE"/>
    <property type="match status" value="1"/>
</dbReference>
<protein>
    <recommendedName>
        <fullName evidence="4">BD-FAE-like domain-containing protein</fullName>
    </recommendedName>
</protein>
<keyword evidence="3" id="KW-0812">Transmembrane</keyword>
<evidence type="ECO:0000256" key="1">
    <source>
        <dbReference type="ARBA" id="ARBA00022801"/>
    </source>
</evidence>
<dbReference type="EMBL" id="LT553219">
    <property type="protein sequence ID" value="SAM00487.1"/>
    <property type="molecule type" value="Genomic_DNA"/>
</dbReference>
<dbReference type="Pfam" id="PF20434">
    <property type="entry name" value="BD-FAE"/>
    <property type="match status" value="1"/>
</dbReference>
<keyword evidence="6" id="KW-1185">Reference proteome</keyword>
<gene>
    <name evidence="5" type="primary">ABSGL_06175.1 scaffold 7705</name>
</gene>
<evidence type="ECO:0000256" key="2">
    <source>
        <dbReference type="SAM" id="MobiDB-lite"/>
    </source>
</evidence>
<dbReference type="Gene3D" id="3.40.50.1820">
    <property type="entry name" value="alpha/beta hydrolase"/>
    <property type="match status" value="1"/>
</dbReference>
<feature type="transmembrane region" description="Helical" evidence="3">
    <location>
        <begin position="20"/>
        <end position="49"/>
    </location>
</feature>
<keyword evidence="3" id="KW-0472">Membrane</keyword>
<dbReference type="AlphaFoldDB" id="A0A168NG40"/>
<accession>A0A168NG40</accession>
<evidence type="ECO:0000256" key="3">
    <source>
        <dbReference type="SAM" id="Phobius"/>
    </source>
</evidence>
<dbReference type="OrthoDB" id="6495301at2759"/>
<feature type="compositionally biased region" description="Acidic residues" evidence="2">
    <location>
        <begin position="253"/>
        <end position="268"/>
    </location>
</feature>
<proteinExistence type="predicted"/>
<sequence>MAWFDSKTLFLSVSLFCLPLIVVCAILCLPLVIFTICALYVTAWLLYLLQAQTDVDFNLPYSPARVLKINIILLGHLFGWVTDMPMVISYLHWRYWKMGNETFRKIVSRDISYSDVSPECKLDIYHPDGNQGNNMKKRPVIIFVYGGSWSSGQKLLYTSMANTLRELGYVVVVPDYRKYPTVKVDSMYQDIRHTIQWTFHHANDIGVDVDMIYVMGHSAGAHLASQVVLSDLVEKAKHASFIGKKRSESMNLDGDDNDDDDDDDDDDNDRMAMMDQKNDFLPQIEGLLLFAGVYDIETHYDHEAARGVERLSAMGRAMGMTNESYRKNSPLYLIKSHGDLFAHSEDLLDFAPRILFLHGEKDATVPMEQSTKMYNMLGQVLPPPRRDEVDIRMRVYKKMKHAHCVTALMPRVFGEDRMRRPLIRDIVEFVDVPSLDEPDH</sequence>
<reference evidence="5" key="1">
    <citation type="submission" date="2016-04" db="EMBL/GenBank/DDBJ databases">
        <authorList>
            <person name="Evans L.H."/>
            <person name="Alamgir A."/>
            <person name="Owens N."/>
            <person name="Weber N.D."/>
            <person name="Virtaneva K."/>
            <person name="Barbian K."/>
            <person name="Babar A."/>
            <person name="Rosenke K."/>
        </authorList>
    </citation>
    <scope>NUCLEOTIDE SEQUENCE [LARGE SCALE GENOMIC DNA]</scope>
    <source>
        <strain evidence="5">CBS 101.48</strain>
    </source>
</reference>
<evidence type="ECO:0000313" key="5">
    <source>
        <dbReference type="EMBL" id="SAM00487.1"/>
    </source>
</evidence>
<feature type="transmembrane region" description="Helical" evidence="3">
    <location>
        <begin position="69"/>
        <end position="91"/>
    </location>
</feature>
<dbReference type="InterPro" id="IPR049492">
    <property type="entry name" value="BD-FAE-like_dom"/>
</dbReference>
<keyword evidence="3" id="KW-1133">Transmembrane helix</keyword>
<dbReference type="InterPro" id="IPR050300">
    <property type="entry name" value="GDXG_lipolytic_enzyme"/>
</dbReference>